<protein>
    <submittedName>
        <fullName evidence="1">Uncharacterized protein</fullName>
    </submittedName>
</protein>
<gene>
    <name evidence="1" type="ORF">PU648_15350</name>
</gene>
<sequence length="51" mass="5890">MHRAHAWRCGGFASVRGTVTDQLDMAYAQPGRYWLRDELGRVVVRWSEAEP</sequence>
<keyword evidence="2" id="KW-1185">Reference proteome</keyword>
<dbReference type="EMBL" id="JARAKF010000001">
    <property type="protein sequence ID" value="MDU8993677.1"/>
    <property type="molecule type" value="Genomic_DNA"/>
</dbReference>
<comment type="caution">
    <text evidence="1">The sequence shown here is derived from an EMBL/GenBank/DDBJ whole genome shotgun (WGS) entry which is preliminary data.</text>
</comment>
<evidence type="ECO:0000313" key="2">
    <source>
        <dbReference type="Proteomes" id="UP001257627"/>
    </source>
</evidence>
<proteinExistence type="predicted"/>
<organism evidence="1 2">
    <name type="scientific">Streptomyces mirabilis</name>
    <dbReference type="NCBI Taxonomy" id="68239"/>
    <lineage>
        <taxon>Bacteria</taxon>
        <taxon>Bacillati</taxon>
        <taxon>Actinomycetota</taxon>
        <taxon>Actinomycetes</taxon>
        <taxon>Kitasatosporales</taxon>
        <taxon>Streptomycetaceae</taxon>
        <taxon>Streptomyces</taxon>
    </lineage>
</organism>
<name>A0ABU3UIE2_9ACTN</name>
<dbReference type="RefSeq" id="WP_240362937.1">
    <property type="nucleotide sequence ID" value="NZ_CP107955.1"/>
</dbReference>
<accession>A0ABU3UIE2</accession>
<dbReference type="Proteomes" id="UP001257627">
    <property type="component" value="Unassembled WGS sequence"/>
</dbReference>
<reference evidence="1 2" key="1">
    <citation type="submission" date="2023-02" db="EMBL/GenBank/DDBJ databases">
        <authorList>
            <person name="Maleckis M."/>
        </authorList>
    </citation>
    <scope>NUCLEOTIDE SEQUENCE [LARGE SCALE GENOMIC DNA]</scope>
    <source>
        <strain evidence="1 2">P8-A2</strain>
    </source>
</reference>
<evidence type="ECO:0000313" key="1">
    <source>
        <dbReference type="EMBL" id="MDU8993677.1"/>
    </source>
</evidence>